<dbReference type="PANTHER" id="PTHR38011:SF7">
    <property type="entry name" value="2,5-DIAMINO-6-RIBOSYLAMINO-4(3H)-PYRIMIDINONE 5'-PHOSPHATE REDUCTASE"/>
    <property type="match status" value="1"/>
</dbReference>
<comment type="similarity">
    <text evidence="4 12">In the N-terminal section; belongs to the cytidine and deoxycytidylate deaminase family.</text>
</comment>
<keyword evidence="8 12" id="KW-0862">Zinc</keyword>
<dbReference type="Pfam" id="PF01872">
    <property type="entry name" value="RibD_C"/>
    <property type="match status" value="1"/>
</dbReference>
<dbReference type="PANTHER" id="PTHR38011">
    <property type="entry name" value="DIHYDROFOLATE REDUCTASE FAMILY PROTEIN (AFU_ORTHOLOGUE AFUA_8G06820)"/>
    <property type="match status" value="1"/>
</dbReference>
<feature type="domain" description="CMP/dCMP-type deaminase" evidence="16">
    <location>
        <begin position="2"/>
        <end position="126"/>
    </location>
</feature>
<feature type="active site" description="Proton donor" evidence="13">
    <location>
        <position position="53"/>
    </location>
</feature>
<dbReference type="CDD" id="cd01284">
    <property type="entry name" value="Riboflavin_deaminase-reductase"/>
    <property type="match status" value="1"/>
</dbReference>
<dbReference type="RefSeq" id="WP_125067555.1">
    <property type="nucleotide sequence ID" value="NZ_CP032548.1"/>
</dbReference>
<organism evidence="17 18">
    <name type="scientific">Tenacibaculum singaporense</name>
    <dbReference type="NCBI Taxonomy" id="2358479"/>
    <lineage>
        <taxon>Bacteria</taxon>
        <taxon>Pseudomonadati</taxon>
        <taxon>Bacteroidota</taxon>
        <taxon>Flavobacteriia</taxon>
        <taxon>Flavobacteriales</taxon>
        <taxon>Flavobacteriaceae</taxon>
        <taxon>Tenacibaculum</taxon>
    </lineage>
</organism>
<evidence type="ECO:0000313" key="18">
    <source>
        <dbReference type="Proteomes" id="UP000274593"/>
    </source>
</evidence>
<evidence type="ECO:0000256" key="15">
    <source>
        <dbReference type="PIRSR" id="PIRSR006769-3"/>
    </source>
</evidence>
<dbReference type="UniPathway" id="UPA00275">
    <property type="reaction ID" value="UER00401"/>
</dbReference>
<keyword evidence="6 12" id="KW-0686">Riboflavin biosynthesis</keyword>
<evidence type="ECO:0000256" key="2">
    <source>
        <dbReference type="ARBA" id="ARBA00004882"/>
    </source>
</evidence>
<evidence type="ECO:0000256" key="7">
    <source>
        <dbReference type="ARBA" id="ARBA00022723"/>
    </source>
</evidence>
<dbReference type="Proteomes" id="UP000274593">
    <property type="component" value="Chromosome"/>
</dbReference>
<feature type="binding site" evidence="15">
    <location>
        <position position="78"/>
    </location>
    <ligand>
        <name>Zn(2+)</name>
        <dbReference type="ChEBI" id="CHEBI:29105"/>
        <note>catalytic</note>
    </ligand>
</feature>
<dbReference type="PROSITE" id="PS00903">
    <property type="entry name" value="CYT_DCMP_DEAMINASES_1"/>
    <property type="match status" value="1"/>
</dbReference>
<evidence type="ECO:0000256" key="14">
    <source>
        <dbReference type="PIRSR" id="PIRSR006769-2"/>
    </source>
</evidence>
<evidence type="ECO:0000256" key="10">
    <source>
        <dbReference type="ARBA" id="ARBA00023002"/>
    </source>
</evidence>
<evidence type="ECO:0000313" key="17">
    <source>
        <dbReference type="EMBL" id="AZJ35791.1"/>
    </source>
</evidence>
<dbReference type="InterPro" id="IPR002125">
    <property type="entry name" value="CMP_dCMP_dom"/>
</dbReference>
<dbReference type="InterPro" id="IPR050765">
    <property type="entry name" value="Riboflavin_Biosynth_HTPR"/>
</dbReference>
<dbReference type="InterPro" id="IPR002734">
    <property type="entry name" value="RibDG_C"/>
</dbReference>
<evidence type="ECO:0000256" key="8">
    <source>
        <dbReference type="ARBA" id="ARBA00022833"/>
    </source>
</evidence>
<dbReference type="Gene3D" id="3.40.430.10">
    <property type="entry name" value="Dihydrofolate Reductase, subunit A"/>
    <property type="match status" value="1"/>
</dbReference>
<feature type="binding site" evidence="14">
    <location>
        <position position="288"/>
    </location>
    <ligand>
        <name>substrate</name>
    </ligand>
</feature>
<dbReference type="Gene3D" id="3.40.140.10">
    <property type="entry name" value="Cytidine Deaminase, domain 2"/>
    <property type="match status" value="1"/>
</dbReference>
<dbReference type="InterPro" id="IPR004794">
    <property type="entry name" value="Eubact_RibD"/>
</dbReference>
<comment type="catalytic activity">
    <reaction evidence="12">
        <text>2,5-diamino-6-hydroxy-4-(5-phosphoribosylamino)-pyrimidine + H2O + H(+) = 5-amino-6-(5-phospho-D-ribosylamino)uracil + NH4(+)</text>
        <dbReference type="Rhea" id="RHEA:21868"/>
        <dbReference type="ChEBI" id="CHEBI:15377"/>
        <dbReference type="ChEBI" id="CHEBI:15378"/>
        <dbReference type="ChEBI" id="CHEBI:28938"/>
        <dbReference type="ChEBI" id="CHEBI:58453"/>
        <dbReference type="ChEBI" id="CHEBI:58614"/>
        <dbReference type="EC" id="3.5.4.26"/>
    </reaction>
</comment>
<comment type="similarity">
    <text evidence="5 12">In the C-terminal section; belongs to the HTP reductase family.</text>
</comment>
<dbReference type="GO" id="GO:0008703">
    <property type="term" value="F:5-amino-6-(5-phosphoribosylamino)uracil reductase activity"/>
    <property type="evidence" value="ECO:0007669"/>
    <property type="project" value="UniProtKB-EC"/>
</dbReference>
<dbReference type="Pfam" id="PF00383">
    <property type="entry name" value="dCMP_cyt_deam_1"/>
    <property type="match status" value="1"/>
</dbReference>
<dbReference type="GO" id="GO:0008270">
    <property type="term" value="F:zinc ion binding"/>
    <property type="evidence" value="ECO:0007669"/>
    <property type="project" value="InterPro"/>
</dbReference>
<evidence type="ECO:0000256" key="9">
    <source>
        <dbReference type="ARBA" id="ARBA00022857"/>
    </source>
</evidence>
<feature type="binding site" evidence="15">
    <location>
        <position position="87"/>
    </location>
    <ligand>
        <name>Zn(2+)</name>
        <dbReference type="ChEBI" id="CHEBI:29105"/>
        <note>catalytic</note>
    </ligand>
</feature>
<feature type="binding site" evidence="14">
    <location>
        <position position="190"/>
    </location>
    <ligand>
        <name>substrate</name>
    </ligand>
</feature>
<dbReference type="InterPro" id="IPR024072">
    <property type="entry name" value="DHFR-like_dom_sf"/>
</dbReference>
<proteinExistence type="inferred from homology"/>
<name>A0A3Q8RRR9_9FLAO</name>
<feature type="binding site" evidence="14">
    <location>
        <position position="202"/>
    </location>
    <ligand>
        <name>NADP(+)</name>
        <dbReference type="ChEBI" id="CHEBI:58349"/>
    </ligand>
</feature>
<reference evidence="17 18" key="1">
    <citation type="submission" date="2018-09" db="EMBL/GenBank/DDBJ databases">
        <title>Insights into the microbiota of Asian seabass (Lates calcarifer) with tenacibaculosis symptoms and description of sp. nov. Tenacibaculum singaporense.</title>
        <authorList>
            <person name="Miyake S."/>
            <person name="Soh M."/>
            <person name="Azman M.N."/>
            <person name="Ngoh S.Y."/>
            <person name="Orban L."/>
        </authorList>
    </citation>
    <scope>NUCLEOTIDE SEQUENCE [LARGE SCALE GENOMIC DNA]</scope>
    <source>
        <strain evidence="17 18">DSM 106434</strain>
    </source>
</reference>
<dbReference type="InterPro" id="IPR016192">
    <property type="entry name" value="APOBEC/CMP_deaminase_Zn-bd"/>
</dbReference>
<keyword evidence="11" id="KW-0511">Multifunctional enzyme</keyword>
<dbReference type="SUPFAM" id="SSF53927">
    <property type="entry name" value="Cytidine deaminase-like"/>
    <property type="match status" value="1"/>
</dbReference>
<keyword evidence="10 12" id="KW-0560">Oxidoreductase</keyword>
<evidence type="ECO:0000256" key="13">
    <source>
        <dbReference type="PIRSR" id="PIRSR006769-1"/>
    </source>
</evidence>
<comment type="catalytic activity">
    <reaction evidence="12">
        <text>5-amino-6-(5-phospho-D-ribitylamino)uracil + NADP(+) = 5-amino-6-(5-phospho-D-ribosylamino)uracil + NADPH + H(+)</text>
        <dbReference type="Rhea" id="RHEA:17845"/>
        <dbReference type="ChEBI" id="CHEBI:15378"/>
        <dbReference type="ChEBI" id="CHEBI:57783"/>
        <dbReference type="ChEBI" id="CHEBI:58349"/>
        <dbReference type="ChEBI" id="CHEBI:58421"/>
        <dbReference type="ChEBI" id="CHEBI:58453"/>
        <dbReference type="EC" id="1.1.1.193"/>
    </reaction>
</comment>
<evidence type="ECO:0000256" key="3">
    <source>
        <dbReference type="ARBA" id="ARBA00004910"/>
    </source>
</evidence>
<dbReference type="EC" id="1.1.1.193" evidence="12"/>
<accession>A0A3Q8RRR9</accession>
<keyword evidence="18" id="KW-1185">Reference proteome</keyword>
<dbReference type="InterPro" id="IPR016193">
    <property type="entry name" value="Cytidine_deaminase-like"/>
</dbReference>
<dbReference type="AlphaFoldDB" id="A0A3Q8RRR9"/>
<keyword evidence="7 12" id="KW-0479">Metal-binding</keyword>
<evidence type="ECO:0000256" key="6">
    <source>
        <dbReference type="ARBA" id="ARBA00022619"/>
    </source>
</evidence>
<sequence>MMNHEFYILRCLELAKNGIGTTRPNPSVGAVIVHNNKIIGEGFTSPYGGPHAEVNAINAVQNQELLKEATIYVTLEPCSHHGKTPPCADLIIEKGIPNIIIGCVDTNSLVAGKGIERLKKAGRNVIVGVCQKDCIEHHRRFFTVQNKKRPYIILKWAETKDGFIAPLKKDEQKPVWISNQYSQQLVHKWRSEEHAILVGTNTVIADNPSLTVRNWKGNNPIRIVIDKNLRIPSEVTVFDGNVKTIIVTEEKKEENQHVIYEQINFSFQVAEQICEVLHKHQIQSVIIEGGAKTLQTFIDANLWDEARVFIGDVIFGKGVKHPIFNAKLSSEEKVDNDTLRIYRND</sequence>
<gene>
    <name evidence="17" type="primary">ribD</name>
    <name evidence="17" type="ORF">D6T69_09775</name>
</gene>
<dbReference type="SUPFAM" id="SSF53597">
    <property type="entry name" value="Dihydrofolate reductase-like"/>
    <property type="match status" value="1"/>
</dbReference>
<comment type="pathway">
    <text evidence="2 12">Cofactor biosynthesis; riboflavin biosynthesis; 5-amino-6-(D-ribitylamino)uracil from GTP: step 2/4.</text>
</comment>
<keyword evidence="12 17" id="KW-0378">Hydrolase</keyword>
<dbReference type="EC" id="3.5.4.26" evidence="12"/>
<feature type="binding site" evidence="14">
    <location>
        <position position="176"/>
    </location>
    <ligand>
        <name>NADP(+)</name>
        <dbReference type="ChEBI" id="CHEBI:58349"/>
    </ligand>
</feature>
<dbReference type="KEGG" id="tsig:D6T69_09775"/>
<dbReference type="GO" id="GO:0008835">
    <property type="term" value="F:diaminohydroxyphosphoribosylaminopyrimidine deaminase activity"/>
    <property type="evidence" value="ECO:0007669"/>
    <property type="project" value="UniProtKB-EC"/>
</dbReference>
<feature type="binding site" evidence="14">
    <location>
        <position position="213"/>
    </location>
    <ligand>
        <name>substrate</name>
    </ligand>
</feature>
<evidence type="ECO:0000256" key="5">
    <source>
        <dbReference type="ARBA" id="ARBA00007417"/>
    </source>
</evidence>
<comment type="cofactor">
    <cofactor evidence="12 15">
        <name>Zn(2+)</name>
        <dbReference type="ChEBI" id="CHEBI:29105"/>
    </cofactor>
    <text evidence="12 15">Binds 1 zinc ion.</text>
</comment>
<dbReference type="EMBL" id="CP032548">
    <property type="protein sequence ID" value="AZJ35791.1"/>
    <property type="molecule type" value="Genomic_DNA"/>
</dbReference>
<keyword evidence="9 12" id="KW-0521">NADP</keyword>
<comment type="pathway">
    <text evidence="3 12">Cofactor biosynthesis; riboflavin biosynthesis; 5-amino-6-(D-ribitylamino)uracil from GTP: step 3/4.</text>
</comment>
<evidence type="ECO:0000256" key="1">
    <source>
        <dbReference type="ARBA" id="ARBA00002151"/>
    </source>
</evidence>
<feature type="binding site" evidence="14">
    <location>
        <position position="157"/>
    </location>
    <ligand>
        <name>NADP(+)</name>
        <dbReference type="ChEBI" id="CHEBI:58349"/>
    </ligand>
</feature>
<dbReference type="PIRSF" id="PIRSF006769">
    <property type="entry name" value="RibD"/>
    <property type="match status" value="1"/>
</dbReference>
<evidence type="ECO:0000256" key="11">
    <source>
        <dbReference type="ARBA" id="ARBA00023268"/>
    </source>
</evidence>
<feature type="binding site" evidence="14">
    <location>
        <position position="206"/>
    </location>
    <ligand>
        <name>substrate</name>
    </ligand>
</feature>
<dbReference type="PROSITE" id="PS51747">
    <property type="entry name" value="CYT_DCMP_DEAMINASES_2"/>
    <property type="match status" value="1"/>
</dbReference>
<evidence type="ECO:0000256" key="12">
    <source>
        <dbReference type="PIRNR" id="PIRNR006769"/>
    </source>
</evidence>
<protein>
    <recommendedName>
        <fullName evidence="12">Riboflavin biosynthesis protein RibD</fullName>
    </recommendedName>
    <domain>
        <recommendedName>
            <fullName evidence="12">Diaminohydroxyphosphoribosylaminopyrimidine deaminase</fullName>
            <shortName evidence="12">DRAP deaminase</shortName>
            <ecNumber evidence="12">3.5.4.26</ecNumber>
        </recommendedName>
        <alternativeName>
            <fullName evidence="12">Riboflavin-specific deaminase</fullName>
        </alternativeName>
    </domain>
    <domain>
        <recommendedName>
            <fullName evidence="12">5-amino-6-(5-phosphoribosylamino)uracil reductase</fullName>
            <ecNumber evidence="12">1.1.1.193</ecNumber>
        </recommendedName>
        <alternativeName>
            <fullName evidence="12">HTP reductase</fullName>
        </alternativeName>
    </domain>
</protein>
<comment type="function">
    <text evidence="1 12">Converts 2,5-diamino-6-(ribosylamino)-4(3h)-pyrimidinone 5'-phosphate into 5-amino-6-(ribosylamino)-2,4(1h,3h)-pyrimidinedione 5'-phosphate.</text>
</comment>
<evidence type="ECO:0000256" key="4">
    <source>
        <dbReference type="ARBA" id="ARBA00005259"/>
    </source>
</evidence>
<dbReference type="GO" id="GO:0009231">
    <property type="term" value="P:riboflavin biosynthetic process"/>
    <property type="evidence" value="ECO:0007669"/>
    <property type="project" value="UniProtKB-UniPathway"/>
</dbReference>
<feature type="binding site" evidence="15">
    <location>
        <position position="51"/>
    </location>
    <ligand>
        <name>Zn(2+)</name>
        <dbReference type="ChEBI" id="CHEBI:29105"/>
        <note>catalytic</note>
    </ligand>
</feature>
<dbReference type="NCBIfam" id="TIGR00326">
    <property type="entry name" value="eubact_ribD"/>
    <property type="match status" value="1"/>
</dbReference>
<evidence type="ECO:0000259" key="16">
    <source>
        <dbReference type="PROSITE" id="PS51747"/>
    </source>
</evidence>
<feature type="binding site" evidence="14">
    <location>
        <position position="210"/>
    </location>
    <ligand>
        <name>substrate</name>
    </ligand>
</feature>